<proteinExistence type="predicted"/>
<dbReference type="AlphaFoldDB" id="A0A3N0XWS5"/>
<dbReference type="Proteomes" id="UP000281406">
    <property type="component" value="Unassembled WGS sequence"/>
</dbReference>
<protein>
    <submittedName>
        <fullName evidence="1">Uncharacterized protein</fullName>
    </submittedName>
</protein>
<evidence type="ECO:0000313" key="1">
    <source>
        <dbReference type="EMBL" id="ROK10407.1"/>
    </source>
</evidence>
<comment type="caution">
    <text evidence="1">The sequence shown here is derived from an EMBL/GenBank/DDBJ whole genome shotgun (WGS) entry which is preliminary data.</text>
</comment>
<accession>A0A3N0XWS5</accession>
<name>A0A3N0XWS5_ANAGA</name>
<keyword evidence="2" id="KW-1185">Reference proteome</keyword>
<reference evidence="1 2" key="1">
    <citation type="submission" date="2018-10" db="EMBL/GenBank/DDBJ databases">
        <title>Genome assembly for a Yunnan-Guizhou Plateau 3E fish, Anabarilius grahami (Regan), and its evolutionary and genetic applications.</title>
        <authorList>
            <person name="Jiang W."/>
        </authorList>
    </citation>
    <scope>NUCLEOTIDE SEQUENCE [LARGE SCALE GENOMIC DNA]</scope>
    <source>
        <strain evidence="1">AG-KIZ</strain>
        <tissue evidence="1">Muscle</tissue>
    </source>
</reference>
<organism evidence="1 2">
    <name type="scientific">Anabarilius grahami</name>
    <name type="common">Kanglang fish</name>
    <name type="synonym">Barilius grahami</name>
    <dbReference type="NCBI Taxonomy" id="495550"/>
    <lineage>
        <taxon>Eukaryota</taxon>
        <taxon>Metazoa</taxon>
        <taxon>Chordata</taxon>
        <taxon>Craniata</taxon>
        <taxon>Vertebrata</taxon>
        <taxon>Euteleostomi</taxon>
        <taxon>Actinopterygii</taxon>
        <taxon>Neopterygii</taxon>
        <taxon>Teleostei</taxon>
        <taxon>Ostariophysi</taxon>
        <taxon>Cypriniformes</taxon>
        <taxon>Xenocyprididae</taxon>
        <taxon>Xenocypridinae</taxon>
        <taxon>Xenocypridinae incertae sedis</taxon>
        <taxon>Anabarilius</taxon>
    </lineage>
</organism>
<gene>
    <name evidence="1" type="ORF">DPX16_23774</name>
</gene>
<sequence>MAPVCLVRRLTQLTLICFMLVLTSVTRTIDSLLVYDRQELLKIKDIVNSCAEYNCYGPNKPRPSYLADVPAYLLRVRVLLPRKRIRQGVRGGRLVKLKSWLALFPEFTRSPDNVLQDYEDCFH</sequence>
<dbReference type="EMBL" id="RJVU01058068">
    <property type="protein sequence ID" value="ROK10407.1"/>
    <property type="molecule type" value="Genomic_DNA"/>
</dbReference>
<evidence type="ECO:0000313" key="2">
    <source>
        <dbReference type="Proteomes" id="UP000281406"/>
    </source>
</evidence>